<evidence type="ECO:0000313" key="3">
    <source>
        <dbReference type="EMBL" id="MDM8195101.1"/>
    </source>
</evidence>
<organism evidence="3 4">
    <name type="scientific">Massilimicrobiota timonensis</name>
    <dbReference type="NCBI Taxonomy" id="1776392"/>
    <lineage>
        <taxon>Bacteria</taxon>
        <taxon>Bacillati</taxon>
        <taxon>Bacillota</taxon>
        <taxon>Erysipelotrichia</taxon>
        <taxon>Erysipelotrichales</taxon>
        <taxon>Erysipelotrichaceae</taxon>
        <taxon>Massilimicrobiota</taxon>
    </lineage>
</organism>
<sequence length="148" mass="16749">MKKILVLLLCMSFFTGCSSQTDTPNDTANNNRSTENVTESENNNNNTTMNQTDDWYTRFENGLKEGNITYSSKNVLDATSVGGVEGYRYVTDNGNIDVYRYEDGDEFNRIMSEKTIGDDKKKVEVNDHMVIVSDGLSEDVLDVFRNLK</sequence>
<evidence type="ECO:0000256" key="2">
    <source>
        <dbReference type="SAM" id="SignalP"/>
    </source>
</evidence>
<feature type="chain" id="PRO_5045801741" description="Lipoprotein" evidence="2">
    <location>
        <begin position="20"/>
        <end position="148"/>
    </location>
</feature>
<comment type="caution">
    <text evidence="3">The sequence shown here is derived from an EMBL/GenBank/DDBJ whole genome shotgun (WGS) entry which is preliminary data.</text>
</comment>
<feature type="compositionally biased region" description="Low complexity" evidence="1">
    <location>
        <begin position="29"/>
        <end position="52"/>
    </location>
</feature>
<accession>A0ABT7UG33</accession>
<reference evidence="4" key="1">
    <citation type="submission" date="2023-06" db="EMBL/GenBank/DDBJ databases">
        <title>Identification and characterization of horizontal gene transfer across gut microbiota members of farm animals based on homology search.</title>
        <authorList>
            <person name="Zeman M."/>
            <person name="Kubasova T."/>
            <person name="Jahodarova E."/>
            <person name="Nykrynova M."/>
            <person name="Rychlik I."/>
        </authorList>
    </citation>
    <scope>NUCLEOTIDE SEQUENCE [LARGE SCALE GENOMIC DNA]</scope>
    <source>
        <strain evidence="4">ET341</strain>
    </source>
</reference>
<evidence type="ECO:0000256" key="1">
    <source>
        <dbReference type="SAM" id="MobiDB-lite"/>
    </source>
</evidence>
<dbReference type="RefSeq" id="WP_289527203.1">
    <property type="nucleotide sequence ID" value="NZ_JAUDCK010000004.1"/>
</dbReference>
<name>A0ABT7UG33_9FIRM</name>
<reference evidence="3 4" key="2">
    <citation type="submission" date="2023-06" db="EMBL/GenBank/DDBJ databases">
        <authorList>
            <person name="Zeman M."/>
            <person name="Kubasova T."/>
            <person name="Jahodarova E."/>
            <person name="Nykrynova M."/>
            <person name="Rychlik I."/>
        </authorList>
    </citation>
    <scope>NUCLEOTIDE SEQUENCE [LARGE SCALE GENOMIC DNA]</scope>
    <source>
        <strain evidence="3 4">ET341</strain>
    </source>
</reference>
<dbReference type="EMBL" id="JAUDCK010000004">
    <property type="protein sequence ID" value="MDM8195101.1"/>
    <property type="molecule type" value="Genomic_DNA"/>
</dbReference>
<protein>
    <recommendedName>
        <fullName evidence="5">Lipoprotein</fullName>
    </recommendedName>
</protein>
<feature type="region of interest" description="Disordered" evidence="1">
    <location>
        <begin position="21"/>
        <end position="52"/>
    </location>
</feature>
<dbReference type="Proteomes" id="UP001529275">
    <property type="component" value="Unassembled WGS sequence"/>
</dbReference>
<dbReference type="PROSITE" id="PS51257">
    <property type="entry name" value="PROKAR_LIPOPROTEIN"/>
    <property type="match status" value="1"/>
</dbReference>
<evidence type="ECO:0000313" key="4">
    <source>
        <dbReference type="Proteomes" id="UP001529275"/>
    </source>
</evidence>
<feature type="signal peptide" evidence="2">
    <location>
        <begin position="1"/>
        <end position="19"/>
    </location>
</feature>
<proteinExistence type="predicted"/>
<keyword evidence="4" id="KW-1185">Reference proteome</keyword>
<gene>
    <name evidence="3" type="ORF">QUV98_02085</name>
</gene>
<evidence type="ECO:0008006" key="5">
    <source>
        <dbReference type="Google" id="ProtNLM"/>
    </source>
</evidence>
<keyword evidence="2" id="KW-0732">Signal</keyword>